<dbReference type="InterPro" id="IPR045020">
    <property type="entry name" value="PRX_1cys"/>
</dbReference>
<evidence type="ECO:0000313" key="10">
    <source>
        <dbReference type="Proteomes" id="UP000184031"/>
    </source>
</evidence>
<evidence type="ECO:0000313" key="9">
    <source>
        <dbReference type="EMBL" id="SHL02535.1"/>
    </source>
</evidence>
<accession>A0A1M6X9T9</accession>
<dbReference type="FunFam" id="3.30.1020.10:FF:000001">
    <property type="entry name" value="1-Cys peroxiredoxin"/>
    <property type="match status" value="1"/>
</dbReference>
<dbReference type="InterPro" id="IPR000866">
    <property type="entry name" value="AhpC/TSA"/>
</dbReference>
<dbReference type="EMBL" id="FRAT01000006">
    <property type="protein sequence ID" value="SHL02535.1"/>
    <property type="molecule type" value="Genomic_DNA"/>
</dbReference>
<reference evidence="9 10" key="1">
    <citation type="submission" date="2016-11" db="EMBL/GenBank/DDBJ databases">
        <authorList>
            <person name="Varghese N."/>
            <person name="Submissions S."/>
        </authorList>
    </citation>
    <scope>NUCLEOTIDE SEQUENCE [LARGE SCALE GENOMIC DNA]</scope>
    <source>
        <strain evidence="9 10">CGMCC 1.12174</strain>
        <strain evidence="8 11">DSM 26351</strain>
    </source>
</reference>
<evidence type="ECO:0000313" key="11">
    <source>
        <dbReference type="Proteomes" id="UP000198940"/>
    </source>
</evidence>
<dbReference type="SUPFAM" id="SSF52833">
    <property type="entry name" value="Thioredoxin-like"/>
    <property type="match status" value="1"/>
</dbReference>
<dbReference type="Proteomes" id="UP000198940">
    <property type="component" value="Unassembled WGS sequence"/>
</dbReference>
<dbReference type="InterPro" id="IPR024706">
    <property type="entry name" value="Peroxiredoxin_AhpC-typ"/>
</dbReference>
<keyword evidence="3" id="KW-0560">Oxidoreductase</keyword>
<dbReference type="EMBL" id="FOKU01000004">
    <property type="protein sequence ID" value="SFB96767.1"/>
    <property type="molecule type" value="Genomic_DNA"/>
</dbReference>
<evidence type="ECO:0000256" key="5">
    <source>
        <dbReference type="ARBA" id="ARBA00025719"/>
    </source>
</evidence>
<evidence type="ECO:0000256" key="6">
    <source>
        <dbReference type="PIRSR" id="PIRSR000239-1"/>
    </source>
</evidence>
<gene>
    <name evidence="8" type="ORF">SAMN04487891_104113</name>
    <name evidence="9" type="ORF">SAMN05216293_2489</name>
</gene>
<dbReference type="OrthoDB" id="9812811at2"/>
<protein>
    <submittedName>
        <fullName evidence="9">Alkyl hydroperoxide reductase subunit AhpC (Peroxiredoxin)</fullName>
    </submittedName>
</protein>
<dbReference type="CDD" id="cd03016">
    <property type="entry name" value="PRX_1cys"/>
    <property type="match status" value="1"/>
</dbReference>
<dbReference type="PIRSF" id="PIRSF000239">
    <property type="entry name" value="AHPC"/>
    <property type="match status" value="1"/>
</dbReference>
<evidence type="ECO:0000259" key="7">
    <source>
        <dbReference type="PROSITE" id="PS51352"/>
    </source>
</evidence>
<dbReference type="PROSITE" id="PS51352">
    <property type="entry name" value="THIOREDOXIN_2"/>
    <property type="match status" value="1"/>
</dbReference>
<comment type="caution">
    <text evidence="9">The sequence shown here is derived from an EMBL/GenBank/DDBJ whole genome shotgun (WGS) entry which is preliminary data.</text>
</comment>
<keyword evidence="1" id="KW-0575">Peroxidase</keyword>
<organism evidence="9 10">
    <name type="scientific">Flagellimonas taeanensis</name>
    <dbReference type="NCBI Taxonomy" id="1005926"/>
    <lineage>
        <taxon>Bacteria</taxon>
        <taxon>Pseudomonadati</taxon>
        <taxon>Bacteroidota</taxon>
        <taxon>Flavobacteriia</taxon>
        <taxon>Flavobacteriales</taxon>
        <taxon>Flavobacteriaceae</taxon>
        <taxon>Flagellimonas</taxon>
    </lineage>
</organism>
<dbReference type="GO" id="GO:0051920">
    <property type="term" value="F:peroxiredoxin activity"/>
    <property type="evidence" value="ECO:0007669"/>
    <property type="project" value="InterPro"/>
</dbReference>
<comment type="similarity">
    <text evidence="5">Belongs to the peroxiredoxin family. Prx6 subfamily.</text>
</comment>
<keyword evidence="2" id="KW-0049">Antioxidant</keyword>
<evidence type="ECO:0000256" key="4">
    <source>
        <dbReference type="ARBA" id="ARBA00023284"/>
    </source>
</evidence>
<evidence type="ECO:0000256" key="1">
    <source>
        <dbReference type="ARBA" id="ARBA00022559"/>
    </source>
</evidence>
<dbReference type="STRING" id="1055723.SAMN05216293_2489"/>
<name>A0A1M6X9T9_9FLAO</name>
<dbReference type="PANTHER" id="PTHR43503:SF4">
    <property type="entry name" value="PEROXIREDOXIN-6"/>
    <property type="match status" value="1"/>
</dbReference>
<dbReference type="GO" id="GO:0045454">
    <property type="term" value="P:cell redox homeostasis"/>
    <property type="evidence" value="ECO:0007669"/>
    <property type="project" value="TreeGrafter"/>
</dbReference>
<dbReference type="InterPro" id="IPR036249">
    <property type="entry name" value="Thioredoxin-like_sf"/>
</dbReference>
<dbReference type="Proteomes" id="UP000184031">
    <property type="component" value="Unassembled WGS sequence"/>
</dbReference>
<evidence type="ECO:0000256" key="3">
    <source>
        <dbReference type="ARBA" id="ARBA00023002"/>
    </source>
</evidence>
<dbReference type="PANTHER" id="PTHR43503">
    <property type="entry name" value="MCG48959-RELATED"/>
    <property type="match status" value="1"/>
</dbReference>
<dbReference type="GO" id="GO:0005829">
    <property type="term" value="C:cytosol"/>
    <property type="evidence" value="ECO:0007669"/>
    <property type="project" value="TreeGrafter"/>
</dbReference>
<feature type="domain" description="Thioredoxin" evidence="7">
    <location>
        <begin position="3"/>
        <end position="159"/>
    </location>
</feature>
<dbReference type="Pfam" id="PF00578">
    <property type="entry name" value="AhpC-TSA"/>
    <property type="match status" value="1"/>
</dbReference>
<sequence>MSLKIGDTAPDFSAETTLGKIDFYDWTNGRWVILYSHPADYTPICTTELGRTAQLKDEFEKRNTSVLALSVDDVESHRGWIKDINETANTQVEFPIIADSDKTIANAYQMIHENASSSVTVRTVYFIGPDKKIKATITYPASTGRNFAEILRVLDSLQLTSEFSVGTPVDWEDGQEVVISPSVGNEEIPEKFPKGHREVKPYLRYTPQPNK</sequence>
<keyword evidence="11" id="KW-1185">Reference proteome</keyword>
<feature type="active site" description="Cysteine sulfenic acid (-SOH) intermediate; for peroxidase activity" evidence="6">
    <location>
        <position position="45"/>
    </location>
</feature>
<proteinExistence type="inferred from homology"/>
<evidence type="ECO:0000313" key="8">
    <source>
        <dbReference type="EMBL" id="SFB96767.1"/>
    </source>
</evidence>
<dbReference type="FunFam" id="3.40.30.10:FF:000011">
    <property type="entry name" value="Peroxiredoxin PRX1"/>
    <property type="match status" value="1"/>
</dbReference>
<dbReference type="AlphaFoldDB" id="A0A1M6X9T9"/>
<dbReference type="Gene3D" id="3.40.30.10">
    <property type="entry name" value="Glutaredoxin"/>
    <property type="match status" value="1"/>
</dbReference>
<evidence type="ECO:0000256" key="2">
    <source>
        <dbReference type="ARBA" id="ARBA00022862"/>
    </source>
</evidence>
<dbReference type="Gene3D" id="3.30.1020.10">
    <property type="entry name" value="Antioxidant, Horf6, Chain A, domain2"/>
    <property type="match status" value="1"/>
</dbReference>
<keyword evidence="4" id="KW-0676">Redox-active center</keyword>
<dbReference type="InterPro" id="IPR013766">
    <property type="entry name" value="Thioredoxin_domain"/>
</dbReference>
<dbReference type="RefSeq" id="WP_072880262.1">
    <property type="nucleotide sequence ID" value="NZ_FOKU01000004.1"/>
</dbReference>